<organism evidence="1 2">
    <name type="scientific">Naganishia adeliensis</name>
    <dbReference type="NCBI Taxonomy" id="92952"/>
    <lineage>
        <taxon>Eukaryota</taxon>
        <taxon>Fungi</taxon>
        <taxon>Dikarya</taxon>
        <taxon>Basidiomycota</taxon>
        <taxon>Agaricomycotina</taxon>
        <taxon>Tremellomycetes</taxon>
        <taxon>Filobasidiales</taxon>
        <taxon>Filobasidiaceae</taxon>
        <taxon>Naganishia</taxon>
    </lineage>
</organism>
<evidence type="ECO:0000313" key="2">
    <source>
        <dbReference type="Proteomes" id="UP001230649"/>
    </source>
</evidence>
<name>A0ACC2WJF3_9TREE</name>
<gene>
    <name evidence="1" type="ORF">QFC20_002717</name>
</gene>
<protein>
    <submittedName>
        <fullName evidence="1">Uncharacterized protein</fullName>
    </submittedName>
</protein>
<evidence type="ECO:0000313" key="1">
    <source>
        <dbReference type="EMBL" id="KAJ9110951.1"/>
    </source>
</evidence>
<accession>A0ACC2WJF3</accession>
<comment type="caution">
    <text evidence="1">The sequence shown here is derived from an EMBL/GenBank/DDBJ whole genome shotgun (WGS) entry which is preliminary data.</text>
</comment>
<dbReference type="Proteomes" id="UP001230649">
    <property type="component" value="Unassembled WGS sequence"/>
</dbReference>
<dbReference type="EMBL" id="JASBWS010000021">
    <property type="protein sequence ID" value="KAJ9110951.1"/>
    <property type="molecule type" value="Genomic_DNA"/>
</dbReference>
<keyword evidence="2" id="KW-1185">Reference proteome</keyword>
<proteinExistence type="predicted"/>
<reference evidence="1" key="1">
    <citation type="submission" date="2023-04" db="EMBL/GenBank/DDBJ databases">
        <title>Draft Genome sequencing of Naganishia species isolated from polar environments using Oxford Nanopore Technology.</title>
        <authorList>
            <person name="Leo P."/>
            <person name="Venkateswaran K."/>
        </authorList>
    </citation>
    <scope>NUCLEOTIDE SEQUENCE</scope>
    <source>
        <strain evidence="1">MNA-CCFEE 5262</strain>
    </source>
</reference>
<sequence>MADKARGNRPRAKGSAGAGPAMNQENQDPTAQSEVAKLQASLATARQDFNTALAEIRKDVLSMQNAPAAPTPAEDGPGFEEKVKTANSAQTDVKL</sequence>